<organism evidence="2 3">
    <name type="scientific">Steinernema glaseri</name>
    <dbReference type="NCBI Taxonomy" id="37863"/>
    <lineage>
        <taxon>Eukaryota</taxon>
        <taxon>Metazoa</taxon>
        <taxon>Ecdysozoa</taxon>
        <taxon>Nematoda</taxon>
        <taxon>Chromadorea</taxon>
        <taxon>Rhabditida</taxon>
        <taxon>Tylenchina</taxon>
        <taxon>Panagrolaimomorpha</taxon>
        <taxon>Strongyloidoidea</taxon>
        <taxon>Steinernematidae</taxon>
        <taxon>Steinernema</taxon>
    </lineage>
</organism>
<name>A0A1I7YKT3_9BILA</name>
<evidence type="ECO:0000313" key="2">
    <source>
        <dbReference type="Proteomes" id="UP000095287"/>
    </source>
</evidence>
<sequence>MREISQIGSEWSTPQEVQIIELPLIIDDHKICVANVKYVMQIHIHSRNKIFLTHLHTVLGNHFDQVDQTLKINGLYNLLSFWSFPLALPLQIRMSYPDESLEAMRAEEERLRQEVEQLQRELEAKEKRQEEQERERDRLQEENAAYEAAFW</sequence>
<feature type="region of interest" description="Disordered" evidence="1">
    <location>
        <begin position="122"/>
        <end position="151"/>
    </location>
</feature>
<evidence type="ECO:0000256" key="1">
    <source>
        <dbReference type="SAM" id="MobiDB-lite"/>
    </source>
</evidence>
<accession>A0A1I7YKT3</accession>
<evidence type="ECO:0000313" key="3">
    <source>
        <dbReference type="WBParaSite" id="L893_g17435.t1"/>
    </source>
</evidence>
<reference evidence="3" key="1">
    <citation type="submission" date="2016-11" db="UniProtKB">
        <authorList>
            <consortium name="WormBaseParasite"/>
        </authorList>
    </citation>
    <scope>IDENTIFICATION</scope>
</reference>
<proteinExistence type="predicted"/>
<protein>
    <submittedName>
        <fullName evidence="3">UBX domain-containing protein</fullName>
    </submittedName>
</protein>
<keyword evidence="2" id="KW-1185">Reference proteome</keyword>
<dbReference type="AlphaFoldDB" id="A0A1I7YKT3"/>
<feature type="compositionally biased region" description="Basic and acidic residues" evidence="1">
    <location>
        <begin position="122"/>
        <end position="141"/>
    </location>
</feature>
<dbReference type="WBParaSite" id="L893_g17435.t1">
    <property type="protein sequence ID" value="L893_g17435.t1"/>
    <property type="gene ID" value="L893_g17435"/>
</dbReference>
<dbReference type="Proteomes" id="UP000095287">
    <property type="component" value="Unplaced"/>
</dbReference>